<evidence type="ECO:0000313" key="2">
    <source>
        <dbReference type="EMBL" id="OSX69926.1"/>
    </source>
</evidence>
<feature type="compositionally biased region" description="Low complexity" evidence="1">
    <location>
        <begin position="144"/>
        <end position="160"/>
    </location>
</feature>
<dbReference type="Proteomes" id="UP000218209">
    <property type="component" value="Unassembled WGS sequence"/>
</dbReference>
<accession>A0A1X6NN58</accession>
<dbReference type="AlphaFoldDB" id="A0A1X6NN58"/>
<evidence type="ECO:0000256" key="1">
    <source>
        <dbReference type="SAM" id="MobiDB-lite"/>
    </source>
</evidence>
<feature type="compositionally biased region" description="Pro residues" evidence="1">
    <location>
        <begin position="226"/>
        <end position="235"/>
    </location>
</feature>
<gene>
    <name evidence="2" type="ORF">BU14_1007s0004</name>
</gene>
<dbReference type="EMBL" id="KV919356">
    <property type="protein sequence ID" value="OSX69926.1"/>
    <property type="molecule type" value="Genomic_DNA"/>
</dbReference>
<feature type="compositionally biased region" description="Low complexity" evidence="1">
    <location>
        <begin position="189"/>
        <end position="203"/>
    </location>
</feature>
<name>A0A1X6NN58_PORUM</name>
<organism evidence="2 3">
    <name type="scientific">Porphyra umbilicalis</name>
    <name type="common">Purple laver</name>
    <name type="synonym">Red alga</name>
    <dbReference type="NCBI Taxonomy" id="2786"/>
    <lineage>
        <taxon>Eukaryota</taxon>
        <taxon>Rhodophyta</taxon>
        <taxon>Bangiophyceae</taxon>
        <taxon>Bangiales</taxon>
        <taxon>Bangiaceae</taxon>
        <taxon>Porphyra</taxon>
    </lineage>
</organism>
<proteinExistence type="predicted"/>
<feature type="region of interest" description="Disordered" evidence="1">
    <location>
        <begin position="81"/>
        <end position="101"/>
    </location>
</feature>
<reference evidence="2 3" key="1">
    <citation type="submission" date="2017-03" db="EMBL/GenBank/DDBJ databases">
        <title>WGS assembly of Porphyra umbilicalis.</title>
        <authorList>
            <person name="Brawley S.H."/>
            <person name="Blouin N.A."/>
            <person name="Ficko-Blean E."/>
            <person name="Wheeler G.L."/>
            <person name="Lohr M."/>
            <person name="Goodson H.V."/>
            <person name="Jenkins J.W."/>
            <person name="Blaby-Haas C.E."/>
            <person name="Helliwell K.E."/>
            <person name="Chan C."/>
            <person name="Marriage T."/>
            <person name="Bhattacharya D."/>
            <person name="Klein A.S."/>
            <person name="Badis Y."/>
            <person name="Brodie J."/>
            <person name="Cao Y."/>
            <person name="Collen J."/>
            <person name="Dittami S.M."/>
            <person name="Gachon C.M."/>
            <person name="Green B.R."/>
            <person name="Karpowicz S."/>
            <person name="Kim J.W."/>
            <person name="Kudahl U."/>
            <person name="Lin S."/>
            <person name="Michel G."/>
            <person name="Mittag M."/>
            <person name="Olson B.J."/>
            <person name="Pangilinan J."/>
            <person name="Peng Y."/>
            <person name="Qiu H."/>
            <person name="Shu S."/>
            <person name="Singer J.T."/>
            <person name="Smith A.G."/>
            <person name="Sprecher B.N."/>
            <person name="Wagner V."/>
            <person name="Wang W."/>
            <person name="Wang Z.-Y."/>
            <person name="Yan J."/>
            <person name="Yarish C."/>
            <person name="Zoeuner-Riek S."/>
            <person name="Zhuang Y."/>
            <person name="Zou Y."/>
            <person name="Lindquist E.A."/>
            <person name="Grimwood J."/>
            <person name="Barry K."/>
            <person name="Rokhsar D.S."/>
            <person name="Schmutz J."/>
            <person name="Stiller J.W."/>
            <person name="Grossman A.R."/>
            <person name="Prochnik S.E."/>
        </authorList>
    </citation>
    <scope>NUCLEOTIDE SEQUENCE [LARGE SCALE GENOMIC DNA]</scope>
    <source>
        <strain evidence="2">4086291</strain>
    </source>
</reference>
<protein>
    <submittedName>
        <fullName evidence="2">Uncharacterized protein</fullName>
    </submittedName>
</protein>
<feature type="compositionally biased region" description="Basic and acidic residues" evidence="1">
    <location>
        <begin position="172"/>
        <end position="185"/>
    </location>
</feature>
<feature type="region of interest" description="Disordered" evidence="1">
    <location>
        <begin position="133"/>
        <end position="247"/>
    </location>
</feature>
<evidence type="ECO:0000313" key="3">
    <source>
        <dbReference type="Proteomes" id="UP000218209"/>
    </source>
</evidence>
<keyword evidence="3" id="KW-1185">Reference proteome</keyword>
<feature type="compositionally biased region" description="Basic residues" evidence="1">
    <location>
        <begin position="22"/>
        <end position="32"/>
    </location>
</feature>
<feature type="region of interest" description="Disordered" evidence="1">
    <location>
        <begin position="1"/>
        <end position="32"/>
    </location>
</feature>
<sequence length="247" mass="25587">MSRGCPATSASTTFGRCWPTSRGRRPRIRGRRPLRHDHRVTLVADAAPAFRAAVGRGRAATVLRLLPVADPWSPALLARTASRAGGGRTRRTWRRPTAAGANRQAGAAVVAGGMPAHLRASLHAHIRGMLAAHEGALPPPPAPAGVAARSPGAGADAAAGPAGGVSHPPGLVDHDDATPLSDRMRIGRRAPISAAPVSAAASGRPRRRRAGSSPPPPTRQIRRRPPLAPPPPTLPRRPVGARAPRCL</sequence>